<dbReference type="AlphaFoldDB" id="A0A915AYS9"/>
<proteinExistence type="inferred from homology"/>
<dbReference type="PANTHER" id="PTHR24418">
    <property type="entry name" value="TYROSINE-PROTEIN KINASE"/>
    <property type="match status" value="1"/>
</dbReference>
<evidence type="ECO:0000256" key="9">
    <source>
        <dbReference type="SAM" id="MobiDB-lite"/>
    </source>
</evidence>
<dbReference type="Pfam" id="PF00017">
    <property type="entry name" value="SH2"/>
    <property type="match status" value="1"/>
</dbReference>
<feature type="domain" description="Protein kinase" evidence="11">
    <location>
        <begin position="253"/>
        <end position="470"/>
    </location>
</feature>
<dbReference type="Pfam" id="PF07714">
    <property type="entry name" value="PK_Tyr_Ser-Thr"/>
    <property type="match status" value="1"/>
</dbReference>
<dbReference type="InterPro" id="IPR035849">
    <property type="entry name" value="Fes/Fps/Fer_SH2"/>
</dbReference>
<keyword evidence="6" id="KW-0727">SH2 domain</keyword>
<dbReference type="WBParaSite" id="PgR018_g012_t02">
    <property type="protein sequence ID" value="PgR018_g012_t02"/>
    <property type="gene ID" value="PgR018_g012"/>
</dbReference>
<dbReference type="InterPro" id="IPR011009">
    <property type="entry name" value="Kinase-like_dom_sf"/>
</dbReference>
<feature type="compositionally biased region" description="Low complexity" evidence="9">
    <location>
        <begin position="44"/>
        <end position="55"/>
    </location>
</feature>
<feature type="region of interest" description="Disordered" evidence="9">
    <location>
        <begin position="1"/>
        <end position="133"/>
    </location>
</feature>
<comment type="catalytic activity">
    <reaction evidence="8">
        <text>L-tyrosyl-[protein] + ATP = O-phospho-L-tyrosyl-[protein] + ADP + H(+)</text>
        <dbReference type="Rhea" id="RHEA:10596"/>
        <dbReference type="Rhea" id="RHEA-COMP:10136"/>
        <dbReference type="Rhea" id="RHEA-COMP:20101"/>
        <dbReference type="ChEBI" id="CHEBI:15378"/>
        <dbReference type="ChEBI" id="CHEBI:30616"/>
        <dbReference type="ChEBI" id="CHEBI:46858"/>
        <dbReference type="ChEBI" id="CHEBI:61978"/>
        <dbReference type="ChEBI" id="CHEBI:456216"/>
        <dbReference type="EC" id="2.7.10.2"/>
    </reaction>
</comment>
<dbReference type="SUPFAM" id="SSF55550">
    <property type="entry name" value="SH2 domain"/>
    <property type="match status" value="1"/>
</dbReference>
<dbReference type="InterPro" id="IPR000719">
    <property type="entry name" value="Prot_kinase_dom"/>
</dbReference>
<feature type="binding site" evidence="7">
    <location>
        <position position="284"/>
    </location>
    <ligand>
        <name>ATP</name>
        <dbReference type="ChEBI" id="CHEBI:30616"/>
    </ligand>
</feature>
<accession>A0A915AYS9</accession>
<keyword evidence="2 7" id="KW-0547">Nucleotide-binding</keyword>
<keyword evidence="5 8" id="KW-0829">Tyrosine-protein kinase</keyword>
<evidence type="ECO:0000256" key="1">
    <source>
        <dbReference type="ARBA" id="ARBA00022679"/>
    </source>
</evidence>
<evidence type="ECO:0000259" key="10">
    <source>
        <dbReference type="PROSITE" id="PS50001"/>
    </source>
</evidence>
<dbReference type="EC" id="2.7.10.2" evidence="8"/>
<dbReference type="SMART" id="SM00252">
    <property type="entry name" value="SH2"/>
    <property type="match status" value="1"/>
</dbReference>
<evidence type="ECO:0000256" key="3">
    <source>
        <dbReference type="ARBA" id="ARBA00022777"/>
    </source>
</evidence>
<dbReference type="GO" id="GO:0004715">
    <property type="term" value="F:non-membrane spanning protein tyrosine kinase activity"/>
    <property type="evidence" value="ECO:0007669"/>
    <property type="project" value="UniProtKB-EC"/>
</dbReference>
<dbReference type="InterPro" id="IPR017441">
    <property type="entry name" value="Protein_kinase_ATP_BS"/>
</dbReference>
<dbReference type="InterPro" id="IPR036860">
    <property type="entry name" value="SH2_dom_sf"/>
</dbReference>
<sequence length="470" mass="52464">MEKVQSYKGVTHAQKRKSKRSVRKVRSADPSAGRGTAAPRSKESSTSADQPSSSSTGPKSDQRGKSACSGGKITERKFKTNPRVGEESQTSNTKSASSCSRGKSKRRGSLMESEDKISSTRSQPSPYFSDPRTQKAFEDAAKNLVSEEWYHGLMPRDDIEELIKNSGDFIVRKTEVARVPRYVVSVVAAKPEKIHHILIQLKNGRWVLRDVVKNTISELVMEYVKKKMPIHMDGTILISGVTRPDYYILHEHIEVKKRIGGGAFGDVFLGTWKKANETVQVAVKRLKGHITKKERVVFLKEAKLMKGLDHRNIVRLYGIAPQQEPMMIVLEFAENGSLKSHLKGHPETQVDMLIKYVTDAARGMFYLASRKGIFSTKTDVWSFGVLIWEVFSHCQTDPFPGETNAQAKEKILSGKQPMKAPDSAPILIGNIMQMCFSQVPEDRADFDTVFRELAPDEAPPLPVSSVFIGL</sequence>
<dbReference type="Proteomes" id="UP000887569">
    <property type="component" value="Unplaced"/>
</dbReference>
<dbReference type="PROSITE" id="PS00107">
    <property type="entry name" value="PROTEIN_KINASE_ATP"/>
    <property type="match status" value="1"/>
</dbReference>
<dbReference type="InterPro" id="IPR000980">
    <property type="entry name" value="SH2"/>
</dbReference>
<evidence type="ECO:0000256" key="4">
    <source>
        <dbReference type="ARBA" id="ARBA00022840"/>
    </source>
</evidence>
<organism evidence="12 13">
    <name type="scientific">Parascaris univalens</name>
    <name type="common">Nematode worm</name>
    <dbReference type="NCBI Taxonomy" id="6257"/>
    <lineage>
        <taxon>Eukaryota</taxon>
        <taxon>Metazoa</taxon>
        <taxon>Ecdysozoa</taxon>
        <taxon>Nematoda</taxon>
        <taxon>Chromadorea</taxon>
        <taxon>Rhabditida</taxon>
        <taxon>Spirurina</taxon>
        <taxon>Ascaridomorpha</taxon>
        <taxon>Ascaridoidea</taxon>
        <taxon>Ascarididae</taxon>
        <taxon>Parascaris</taxon>
    </lineage>
</organism>
<name>A0A915AYS9_PARUN</name>
<dbReference type="PROSITE" id="PS50011">
    <property type="entry name" value="PROTEIN_KINASE_DOM"/>
    <property type="match status" value="1"/>
</dbReference>
<dbReference type="GO" id="GO:0005524">
    <property type="term" value="F:ATP binding"/>
    <property type="evidence" value="ECO:0007669"/>
    <property type="project" value="UniProtKB-UniRule"/>
</dbReference>
<dbReference type="Gene3D" id="3.30.505.10">
    <property type="entry name" value="SH2 domain"/>
    <property type="match status" value="1"/>
</dbReference>
<reference evidence="13" key="1">
    <citation type="submission" date="2022-11" db="UniProtKB">
        <authorList>
            <consortium name="WormBaseParasite"/>
        </authorList>
    </citation>
    <scope>IDENTIFICATION</scope>
</reference>
<evidence type="ECO:0000313" key="13">
    <source>
        <dbReference type="WBParaSite" id="PgR018_g012_t02"/>
    </source>
</evidence>
<keyword evidence="12" id="KW-1185">Reference proteome</keyword>
<dbReference type="InterPro" id="IPR050198">
    <property type="entry name" value="Non-receptor_tyrosine_kinases"/>
</dbReference>
<evidence type="ECO:0000313" key="12">
    <source>
        <dbReference type="Proteomes" id="UP000887569"/>
    </source>
</evidence>
<feature type="domain" description="SH2" evidence="10">
    <location>
        <begin position="149"/>
        <end position="245"/>
    </location>
</feature>
<dbReference type="InterPro" id="IPR001245">
    <property type="entry name" value="Ser-Thr/Tyr_kinase_cat_dom"/>
</dbReference>
<evidence type="ECO:0000256" key="7">
    <source>
        <dbReference type="PROSITE-ProRule" id="PRU10141"/>
    </source>
</evidence>
<dbReference type="Gene3D" id="1.10.510.10">
    <property type="entry name" value="Transferase(Phosphotransferase) domain 1"/>
    <property type="match status" value="2"/>
</dbReference>
<keyword evidence="3 8" id="KW-0418">Kinase</keyword>
<dbReference type="CDD" id="cd10361">
    <property type="entry name" value="SH2_Fps_family"/>
    <property type="match status" value="1"/>
</dbReference>
<comment type="similarity">
    <text evidence="8">Belongs to the protein kinase superfamily. Tyr protein kinase family.</text>
</comment>
<evidence type="ECO:0000256" key="2">
    <source>
        <dbReference type="ARBA" id="ARBA00022741"/>
    </source>
</evidence>
<feature type="compositionally biased region" description="Basic residues" evidence="9">
    <location>
        <begin position="13"/>
        <end position="25"/>
    </location>
</feature>
<evidence type="ECO:0000256" key="8">
    <source>
        <dbReference type="RuleBase" id="RU362096"/>
    </source>
</evidence>
<evidence type="ECO:0000256" key="5">
    <source>
        <dbReference type="ARBA" id="ARBA00023137"/>
    </source>
</evidence>
<evidence type="ECO:0000259" key="11">
    <source>
        <dbReference type="PROSITE" id="PS50011"/>
    </source>
</evidence>
<keyword evidence="4 7" id="KW-0067">ATP-binding</keyword>
<dbReference type="PROSITE" id="PS50001">
    <property type="entry name" value="SH2"/>
    <property type="match status" value="1"/>
</dbReference>
<evidence type="ECO:0000256" key="6">
    <source>
        <dbReference type="PROSITE-ProRule" id="PRU00191"/>
    </source>
</evidence>
<dbReference type="SUPFAM" id="SSF56112">
    <property type="entry name" value="Protein kinase-like (PK-like)"/>
    <property type="match status" value="1"/>
</dbReference>
<protein>
    <recommendedName>
        <fullName evidence="8">Tyrosine-protein kinase</fullName>
        <ecNumber evidence="8">2.7.10.2</ecNumber>
    </recommendedName>
</protein>
<keyword evidence="1 8" id="KW-0808">Transferase</keyword>